<organism evidence="1">
    <name type="scientific">marine sediment metagenome</name>
    <dbReference type="NCBI Taxonomy" id="412755"/>
    <lineage>
        <taxon>unclassified sequences</taxon>
        <taxon>metagenomes</taxon>
        <taxon>ecological metagenomes</taxon>
    </lineage>
</organism>
<reference evidence="1" key="1">
    <citation type="journal article" date="2015" name="Nature">
        <title>Complex archaea that bridge the gap between prokaryotes and eukaryotes.</title>
        <authorList>
            <person name="Spang A."/>
            <person name="Saw J.H."/>
            <person name="Jorgensen S.L."/>
            <person name="Zaremba-Niedzwiedzka K."/>
            <person name="Martijn J."/>
            <person name="Lind A.E."/>
            <person name="van Eijk R."/>
            <person name="Schleper C."/>
            <person name="Guy L."/>
            <person name="Ettema T.J."/>
        </authorList>
    </citation>
    <scope>NUCLEOTIDE SEQUENCE</scope>
</reference>
<dbReference type="AlphaFoldDB" id="A0A0F9PJ41"/>
<proteinExistence type="predicted"/>
<gene>
    <name evidence="1" type="ORF">LCGC14_0820150</name>
</gene>
<name>A0A0F9PJ41_9ZZZZ</name>
<evidence type="ECO:0000313" key="1">
    <source>
        <dbReference type="EMBL" id="KKN31825.1"/>
    </source>
</evidence>
<sequence length="106" mass="12035">MSSGFLTGSASGGRRCNTREVARATILGKEDRHFLHNASVPQDKPLGFPPHQDYPIEKRIEKAIKALVDSWDMDTLINYTHEQLLAWAETADQEELDRLLEETKVE</sequence>
<accession>A0A0F9PJ41</accession>
<comment type="caution">
    <text evidence="1">The sequence shown here is derived from an EMBL/GenBank/DDBJ whole genome shotgun (WGS) entry which is preliminary data.</text>
</comment>
<protein>
    <submittedName>
        <fullName evidence="1">Uncharacterized protein</fullName>
    </submittedName>
</protein>
<dbReference type="EMBL" id="LAZR01002300">
    <property type="protein sequence ID" value="KKN31825.1"/>
    <property type="molecule type" value="Genomic_DNA"/>
</dbReference>